<dbReference type="GO" id="GO:0016987">
    <property type="term" value="F:sigma factor activity"/>
    <property type="evidence" value="ECO:0007669"/>
    <property type="project" value="UniProtKB-KW"/>
</dbReference>
<dbReference type="EMBL" id="JAJDKQ010000017">
    <property type="protein sequence ID" value="MCB8562157.1"/>
    <property type="molecule type" value="Genomic_DNA"/>
</dbReference>
<reference evidence="10 11" key="1">
    <citation type="journal article" date="2019" name="Int. J. Syst. Evol. Microbiol.">
        <title>Faecalibacillus intestinalis gen. nov., sp. nov. and Faecalibacillus faecis sp. nov., isolated from human faeces.</title>
        <authorList>
            <person name="Seo B."/>
            <person name="Jeon K."/>
            <person name="Baek I."/>
            <person name="Lee Y.M."/>
            <person name="Baek K."/>
            <person name="Ko G."/>
        </authorList>
    </citation>
    <scope>NUCLEOTIDE SEQUENCE [LARGE SCALE GENOMIC DNA]</scope>
    <source>
        <strain evidence="10 11">SNUG30099</strain>
    </source>
</reference>
<dbReference type="Pfam" id="PF04539">
    <property type="entry name" value="Sigma70_r3"/>
    <property type="match status" value="1"/>
</dbReference>
<keyword evidence="2" id="KW-0805">Transcription regulation</keyword>
<dbReference type="NCBIfam" id="TIGR02937">
    <property type="entry name" value="sigma70-ECF"/>
    <property type="match status" value="1"/>
</dbReference>
<dbReference type="EMBL" id="AP024085">
    <property type="protein sequence ID" value="BCL58009.1"/>
    <property type="molecule type" value="Genomic_DNA"/>
</dbReference>
<evidence type="ECO:0000256" key="4">
    <source>
        <dbReference type="ARBA" id="ARBA00023125"/>
    </source>
</evidence>
<evidence type="ECO:0000259" key="6">
    <source>
        <dbReference type="PROSITE" id="PS00715"/>
    </source>
</evidence>
<keyword evidence="4" id="KW-0238">DNA-binding</keyword>
<reference evidence="9" key="5">
    <citation type="submission" date="2022-06" db="EMBL/GenBank/DDBJ databases">
        <title>Isolation of gut microbiota from human fecal samples.</title>
        <authorList>
            <person name="Pamer E.G."/>
            <person name="Barat B."/>
            <person name="Waligurski E."/>
            <person name="Medina S."/>
            <person name="Paddock L."/>
            <person name="Mostad J."/>
        </authorList>
    </citation>
    <scope>NUCLEOTIDE SEQUENCE</scope>
    <source>
        <strain evidence="9">DFI.6.24</strain>
    </source>
</reference>
<dbReference type="Proteomes" id="UP000593842">
    <property type="component" value="Chromosome"/>
</dbReference>
<keyword evidence="11" id="KW-1185">Reference proteome</keyword>
<dbReference type="GO" id="GO:0003677">
    <property type="term" value="F:DNA binding"/>
    <property type="evidence" value="ECO:0007669"/>
    <property type="project" value="UniProtKB-KW"/>
</dbReference>
<evidence type="ECO:0000256" key="5">
    <source>
        <dbReference type="ARBA" id="ARBA00023163"/>
    </source>
</evidence>
<dbReference type="PRINTS" id="PR00046">
    <property type="entry name" value="SIGMA70FCT"/>
</dbReference>
<protein>
    <submittedName>
        <fullName evidence="7">RNA polymerase sigma-F factor</fullName>
    </submittedName>
    <submittedName>
        <fullName evidence="10">SigB/SigF/SigG family RNA polymerase sigma factor</fullName>
    </submittedName>
</protein>
<dbReference type="PANTHER" id="PTHR30603:SF19">
    <property type="entry name" value="RNA POLYMERASE SIGMA-F FACTOR"/>
    <property type="match status" value="1"/>
</dbReference>
<evidence type="ECO:0000256" key="1">
    <source>
        <dbReference type="ARBA" id="ARBA00022969"/>
    </source>
</evidence>
<dbReference type="EMBL" id="JANGBO010000002">
    <property type="protein sequence ID" value="MCQ5061255.1"/>
    <property type="molecule type" value="Genomic_DNA"/>
</dbReference>
<name>A0A2T3FW23_9FIRM</name>
<dbReference type="InterPro" id="IPR013325">
    <property type="entry name" value="RNA_pol_sigma_r2"/>
</dbReference>
<dbReference type="EMBL" id="PYLQ01000018">
    <property type="protein sequence ID" value="PST39486.1"/>
    <property type="molecule type" value="Genomic_DNA"/>
</dbReference>
<dbReference type="Gene3D" id="1.20.120.1810">
    <property type="match status" value="1"/>
</dbReference>
<dbReference type="InterPro" id="IPR013324">
    <property type="entry name" value="RNA_pol_sigma_r3/r4-like"/>
</dbReference>
<proteinExistence type="predicted"/>
<accession>A0A2T3FW23</accession>
<organism evidence="10 11">
    <name type="scientific">Faecalibacillus intestinalis</name>
    <dbReference type="NCBI Taxonomy" id="1982626"/>
    <lineage>
        <taxon>Bacteria</taxon>
        <taxon>Bacillati</taxon>
        <taxon>Bacillota</taxon>
        <taxon>Erysipelotrichia</taxon>
        <taxon>Erysipelotrichales</taxon>
        <taxon>Coprobacillaceae</taxon>
        <taxon>Faecalibacillus</taxon>
    </lineage>
</organism>
<gene>
    <name evidence="7" type="primary">sigF</name>
    <name evidence="10" type="ORF">C7U54_11100</name>
    <name evidence="7" type="ORF">Fi14EGH31_17210</name>
    <name evidence="8" type="ORF">LJD74_09135</name>
    <name evidence="9" type="ORF">NE542_05305</name>
</gene>
<dbReference type="InterPro" id="IPR007630">
    <property type="entry name" value="RNA_pol_sigma70_r4"/>
</dbReference>
<dbReference type="InterPro" id="IPR007624">
    <property type="entry name" value="RNA_pol_sigma70_r3"/>
</dbReference>
<dbReference type="InterPro" id="IPR014322">
    <property type="entry name" value="RNA_pol_sigma-B/F/G"/>
</dbReference>
<dbReference type="Pfam" id="PF04545">
    <property type="entry name" value="Sigma70_r4"/>
    <property type="match status" value="1"/>
</dbReference>
<dbReference type="GO" id="GO:0006352">
    <property type="term" value="P:DNA-templated transcription initiation"/>
    <property type="evidence" value="ECO:0007669"/>
    <property type="project" value="InterPro"/>
</dbReference>
<dbReference type="RefSeq" id="WP_022000915.1">
    <property type="nucleotide sequence ID" value="NZ_AP024085.1"/>
</dbReference>
<evidence type="ECO:0000313" key="9">
    <source>
        <dbReference type="EMBL" id="MCQ5061255.1"/>
    </source>
</evidence>
<dbReference type="Proteomes" id="UP000240974">
    <property type="component" value="Unassembled WGS sequence"/>
</dbReference>
<reference evidence="7" key="2">
    <citation type="journal article" date="2020" name="Microbiol. Resour. Announc.">
        <title>Complete Genome Sequence of Faecalibacillus intestinalis JCM 34082, Isolated from Feces from a Healthy Japanese Female.</title>
        <authorList>
            <person name="Sakamoto M."/>
            <person name="Ikeyama N."/>
            <person name="Toyoda A."/>
            <person name="Murakami T."/>
            <person name="Mori H."/>
            <person name="Ohkuma M."/>
        </authorList>
    </citation>
    <scope>NUCLEOTIDE SEQUENCE</scope>
    <source>
        <strain evidence="7">14EGH31</strain>
    </source>
</reference>
<evidence type="ECO:0000313" key="10">
    <source>
        <dbReference type="EMBL" id="PST39486.1"/>
    </source>
</evidence>
<dbReference type="Gene3D" id="1.10.10.10">
    <property type="entry name" value="Winged helix-like DNA-binding domain superfamily/Winged helix DNA-binding domain"/>
    <property type="match status" value="2"/>
</dbReference>
<dbReference type="Proteomes" id="UP001204814">
    <property type="component" value="Unassembled WGS sequence"/>
</dbReference>
<evidence type="ECO:0000313" key="7">
    <source>
        <dbReference type="EMBL" id="BCL58009.1"/>
    </source>
</evidence>
<dbReference type="InterPro" id="IPR014284">
    <property type="entry name" value="RNA_pol_sigma-70_dom"/>
</dbReference>
<dbReference type="PROSITE" id="PS00715">
    <property type="entry name" value="SIGMA70_1"/>
    <property type="match status" value="1"/>
</dbReference>
<dbReference type="GeneID" id="70580165"/>
<dbReference type="InterPro" id="IPR007627">
    <property type="entry name" value="RNA_pol_sigma70_r2"/>
</dbReference>
<keyword evidence="5" id="KW-0804">Transcription</keyword>
<dbReference type="KEGG" id="fit:Fi14EGH31_17210"/>
<sequence length="241" mass="28264">MNKEAVLNNIQLAQQGDETAKELIVKNNLGLVWSIVHRFKNNYYDKEDLFQIGCIGLMKAINNFDVHYGVQFSTYAVPIIMGEIKRYFRDDGTIKVSRSLKELNIKINKAKEKLITLYGYEPTVQEIAKELEVDVMDVVEAIDASYYPTSLSEPIYEKDGSTISMEERIEDKHHTMWFEKIALKLEIEKLDEKERLILYMRYQLDFNQEKVAQRLNISQVQVSRLEKKIITKLRKHLNESH</sequence>
<dbReference type="SUPFAM" id="SSF88946">
    <property type="entry name" value="Sigma2 domain of RNA polymerase sigma factors"/>
    <property type="match status" value="1"/>
</dbReference>
<evidence type="ECO:0000256" key="2">
    <source>
        <dbReference type="ARBA" id="ARBA00023015"/>
    </source>
</evidence>
<dbReference type="InterPro" id="IPR036388">
    <property type="entry name" value="WH-like_DNA-bd_sf"/>
</dbReference>
<keyword evidence="1" id="KW-0749">Sporulation</keyword>
<dbReference type="SUPFAM" id="SSF88659">
    <property type="entry name" value="Sigma3 and sigma4 domains of RNA polymerase sigma factors"/>
    <property type="match status" value="2"/>
</dbReference>
<dbReference type="NCBIfam" id="TIGR02980">
    <property type="entry name" value="SigBFG"/>
    <property type="match status" value="1"/>
</dbReference>
<evidence type="ECO:0000313" key="12">
    <source>
        <dbReference type="Proteomes" id="UP000593842"/>
    </source>
</evidence>
<dbReference type="PANTHER" id="PTHR30603">
    <property type="entry name" value="RNA POLYMERASE SIGMA FACTOR RPO"/>
    <property type="match status" value="1"/>
</dbReference>
<dbReference type="CDD" id="cd06171">
    <property type="entry name" value="Sigma70_r4"/>
    <property type="match status" value="1"/>
</dbReference>
<keyword evidence="3" id="KW-0731">Sigma factor</keyword>
<dbReference type="Proteomes" id="UP001197827">
    <property type="component" value="Unassembled WGS sequence"/>
</dbReference>
<reference evidence="8" key="4">
    <citation type="submission" date="2021-10" db="EMBL/GenBank/DDBJ databases">
        <title>Collection of gut derived symbiotic bacterial strains cultured from healthy donors.</title>
        <authorList>
            <person name="Lin H."/>
            <person name="Littmann E."/>
            <person name="Kohout C."/>
            <person name="Pamer E.G."/>
        </authorList>
    </citation>
    <scope>NUCLEOTIDE SEQUENCE</scope>
    <source>
        <strain evidence="8">DFI.5.2</strain>
    </source>
</reference>
<dbReference type="InterPro" id="IPR000943">
    <property type="entry name" value="RNA_pol_sigma70"/>
</dbReference>
<feature type="domain" description="RNA polymerase sigma-70" evidence="6">
    <location>
        <begin position="48"/>
        <end position="61"/>
    </location>
</feature>
<evidence type="ECO:0000256" key="3">
    <source>
        <dbReference type="ARBA" id="ARBA00023082"/>
    </source>
</evidence>
<dbReference type="InterPro" id="IPR050239">
    <property type="entry name" value="Sigma-70_RNA_pol_init_factors"/>
</dbReference>
<evidence type="ECO:0000313" key="8">
    <source>
        <dbReference type="EMBL" id="MCB8562157.1"/>
    </source>
</evidence>
<dbReference type="GO" id="GO:0030435">
    <property type="term" value="P:sporulation resulting in formation of a cellular spore"/>
    <property type="evidence" value="ECO:0007669"/>
    <property type="project" value="UniProtKB-KW"/>
</dbReference>
<dbReference type="AlphaFoldDB" id="A0A2T3FW23"/>
<evidence type="ECO:0000313" key="11">
    <source>
        <dbReference type="Proteomes" id="UP000240974"/>
    </source>
</evidence>
<dbReference type="Pfam" id="PF04542">
    <property type="entry name" value="Sigma70_r2"/>
    <property type="match status" value="1"/>
</dbReference>
<reference evidence="12" key="3">
    <citation type="submission" date="2020-09" db="EMBL/GenBank/DDBJ databases">
        <title>Complete genome sequencing of Faecalibacillus intestinalis strain 14EGH31.</title>
        <authorList>
            <person name="Sakamoto M."/>
            <person name="Murakami T."/>
            <person name="Mori H."/>
        </authorList>
    </citation>
    <scope>NUCLEOTIDE SEQUENCE [LARGE SCALE GENOMIC DNA]</scope>
    <source>
        <strain evidence="12">14EGH31</strain>
    </source>
</reference>